<evidence type="ECO:0000313" key="4">
    <source>
        <dbReference type="EMBL" id="GHC91051.1"/>
    </source>
</evidence>
<dbReference type="Pfam" id="PF01497">
    <property type="entry name" value="Peripla_BP_2"/>
    <property type="match status" value="1"/>
</dbReference>
<comment type="caution">
    <text evidence="4">The sequence shown here is derived from an EMBL/GenBank/DDBJ whole genome shotgun (WGS) entry which is preliminary data.</text>
</comment>
<evidence type="ECO:0000256" key="2">
    <source>
        <dbReference type="SAM" id="SignalP"/>
    </source>
</evidence>
<dbReference type="InterPro" id="IPR054828">
    <property type="entry name" value="Vit_B12_bind_prot"/>
</dbReference>
<gene>
    <name evidence="4" type="ORF">GCM10007320_39700</name>
</gene>
<dbReference type="SUPFAM" id="SSF53807">
    <property type="entry name" value="Helical backbone' metal receptor"/>
    <property type="match status" value="1"/>
</dbReference>
<dbReference type="PANTHER" id="PTHR30535:SF34">
    <property type="entry name" value="MOLYBDATE-BINDING PROTEIN MOLA"/>
    <property type="match status" value="1"/>
</dbReference>
<dbReference type="PROSITE" id="PS50983">
    <property type="entry name" value="FE_B12_PBP"/>
    <property type="match status" value="1"/>
</dbReference>
<organism evidence="4 5">
    <name type="scientific">Pseudorhodoferax aquiterrae</name>
    <dbReference type="NCBI Taxonomy" id="747304"/>
    <lineage>
        <taxon>Bacteria</taxon>
        <taxon>Pseudomonadati</taxon>
        <taxon>Pseudomonadota</taxon>
        <taxon>Betaproteobacteria</taxon>
        <taxon>Burkholderiales</taxon>
        <taxon>Comamonadaceae</taxon>
    </lineage>
</organism>
<name>A0ABQ3G5D3_9BURK</name>
<proteinExistence type="predicted"/>
<keyword evidence="1 2" id="KW-0732">Signal</keyword>
<dbReference type="InterPro" id="IPR050902">
    <property type="entry name" value="ABC_Transporter_SBP"/>
</dbReference>
<dbReference type="Gene3D" id="3.40.50.1980">
    <property type="entry name" value="Nitrogenase molybdenum iron protein domain"/>
    <property type="match status" value="2"/>
</dbReference>
<feature type="chain" id="PRO_5047124667" evidence="2">
    <location>
        <begin position="22"/>
        <end position="289"/>
    </location>
</feature>
<feature type="signal peptide" evidence="2">
    <location>
        <begin position="1"/>
        <end position="21"/>
    </location>
</feature>
<evidence type="ECO:0000259" key="3">
    <source>
        <dbReference type="PROSITE" id="PS50983"/>
    </source>
</evidence>
<sequence>MKLLRPLLLAWACCWSTLAAAAETVDETGTRVRLDAPPARIVSLLPSLTETVCALGACARLVGVDRFSNWPPEVRQLPQLGGGVDPHIEAILRTRPDLVLVSHSGRVAERLRGLGLKVVVLEPKNHADVRRVLGTVGQLLGLPDSAAAAVWQRIDAGLSAAAATLPDQARRARVYIEVSRGPYAASAASFIGETLARLGVANMVPAELGPFPKLNPEYVVRADPDLIMLANRTMQAEVDYPGWGAMRAVREQRICLFSLDDAEIVVRPGPRMDQAARVMADCLKAKAPP</sequence>
<dbReference type="EMBL" id="BMYK01000014">
    <property type="protein sequence ID" value="GHC91051.1"/>
    <property type="molecule type" value="Genomic_DNA"/>
</dbReference>
<dbReference type="Proteomes" id="UP000626210">
    <property type="component" value="Unassembled WGS sequence"/>
</dbReference>
<evidence type="ECO:0000256" key="1">
    <source>
        <dbReference type="ARBA" id="ARBA00022729"/>
    </source>
</evidence>
<keyword evidence="5" id="KW-1185">Reference proteome</keyword>
<reference evidence="5" key="1">
    <citation type="journal article" date="2019" name="Int. J. Syst. Evol. Microbiol.">
        <title>The Global Catalogue of Microorganisms (GCM) 10K type strain sequencing project: providing services to taxonomists for standard genome sequencing and annotation.</title>
        <authorList>
            <consortium name="The Broad Institute Genomics Platform"/>
            <consortium name="The Broad Institute Genome Sequencing Center for Infectious Disease"/>
            <person name="Wu L."/>
            <person name="Ma J."/>
        </authorList>
    </citation>
    <scope>NUCLEOTIDE SEQUENCE [LARGE SCALE GENOMIC DNA]</scope>
    <source>
        <strain evidence="5">KCTC 23314</strain>
    </source>
</reference>
<feature type="domain" description="Fe/B12 periplasmic-binding" evidence="3">
    <location>
        <begin position="40"/>
        <end position="289"/>
    </location>
</feature>
<dbReference type="NCBIfam" id="NF038402">
    <property type="entry name" value="TroA_like"/>
    <property type="match status" value="1"/>
</dbReference>
<protein>
    <submittedName>
        <fullName evidence="4">ABC transporter substrate-binding protein</fullName>
    </submittedName>
</protein>
<dbReference type="InterPro" id="IPR002491">
    <property type="entry name" value="ABC_transptr_periplasmic_BD"/>
</dbReference>
<dbReference type="PANTHER" id="PTHR30535">
    <property type="entry name" value="VITAMIN B12-BINDING PROTEIN"/>
    <property type="match status" value="1"/>
</dbReference>
<evidence type="ECO:0000313" key="5">
    <source>
        <dbReference type="Proteomes" id="UP000626210"/>
    </source>
</evidence>
<accession>A0ABQ3G5D3</accession>
<dbReference type="RefSeq" id="WP_189688637.1">
    <property type="nucleotide sequence ID" value="NZ_BMYK01000014.1"/>
</dbReference>